<proteinExistence type="predicted"/>
<accession>A0ABQ5IVT7</accession>
<feature type="region of interest" description="Disordered" evidence="1">
    <location>
        <begin position="200"/>
        <end position="219"/>
    </location>
</feature>
<keyword evidence="3" id="KW-1185">Reference proteome</keyword>
<organism evidence="2 3">
    <name type="scientific">Tanacetum coccineum</name>
    <dbReference type="NCBI Taxonomy" id="301880"/>
    <lineage>
        <taxon>Eukaryota</taxon>
        <taxon>Viridiplantae</taxon>
        <taxon>Streptophyta</taxon>
        <taxon>Embryophyta</taxon>
        <taxon>Tracheophyta</taxon>
        <taxon>Spermatophyta</taxon>
        <taxon>Magnoliopsida</taxon>
        <taxon>eudicotyledons</taxon>
        <taxon>Gunneridae</taxon>
        <taxon>Pentapetalae</taxon>
        <taxon>asterids</taxon>
        <taxon>campanulids</taxon>
        <taxon>Asterales</taxon>
        <taxon>Asteraceae</taxon>
        <taxon>Asteroideae</taxon>
        <taxon>Anthemideae</taxon>
        <taxon>Anthemidinae</taxon>
        <taxon>Tanacetum</taxon>
    </lineage>
</organism>
<protein>
    <submittedName>
        <fullName evidence="2">Uncharacterized protein</fullName>
    </submittedName>
</protein>
<gene>
    <name evidence="2" type="ORF">Tco_1114685</name>
</gene>
<evidence type="ECO:0000256" key="1">
    <source>
        <dbReference type="SAM" id="MobiDB-lite"/>
    </source>
</evidence>
<dbReference type="EMBL" id="BQNB010021239">
    <property type="protein sequence ID" value="GJU04347.1"/>
    <property type="molecule type" value="Genomic_DNA"/>
</dbReference>
<evidence type="ECO:0000313" key="2">
    <source>
        <dbReference type="EMBL" id="GJU04347.1"/>
    </source>
</evidence>
<reference evidence="2" key="1">
    <citation type="journal article" date="2022" name="Int. J. Mol. Sci.">
        <title>Draft Genome of Tanacetum Coccineum: Genomic Comparison of Closely Related Tanacetum-Family Plants.</title>
        <authorList>
            <person name="Yamashiro T."/>
            <person name="Shiraishi A."/>
            <person name="Nakayama K."/>
            <person name="Satake H."/>
        </authorList>
    </citation>
    <scope>NUCLEOTIDE SEQUENCE</scope>
</reference>
<dbReference type="Proteomes" id="UP001151760">
    <property type="component" value="Unassembled WGS sequence"/>
</dbReference>
<evidence type="ECO:0000313" key="3">
    <source>
        <dbReference type="Proteomes" id="UP001151760"/>
    </source>
</evidence>
<reference evidence="2" key="2">
    <citation type="submission" date="2022-01" db="EMBL/GenBank/DDBJ databases">
        <authorList>
            <person name="Yamashiro T."/>
            <person name="Shiraishi A."/>
            <person name="Satake H."/>
            <person name="Nakayama K."/>
        </authorList>
    </citation>
    <scope>NUCLEOTIDE SEQUENCE</scope>
</reference>
<sequence>MKRKGAGSQKESMICCGQFITKIAKWKNLLFEEMLNSLSALIYYRALDTTTLRELFDFEGKLIPKVLEPDVPRVAIPRPPRASMQDFYERMGSMEICQGAIERMEHITYLVMISSSTTSIISSITSNSSQEMMMMMMRNTLNRFKMRGFGILLEASTRQTLNMISSLLAVRVLPFTLDKFVEASIIIIYVRDLGSGPPPKLWEQAGTSSGQAPFKPSSPGSTSDVVEAFGTVGYTNDGKSTLLDQLTRANILAEDRLCGKLKKLEESKKVHDYFLRSGFRVDVGLVHKGMVFGFAFEATLKLTDNHKQDISHLFIFRSHHLPTIQSQNMFTIIVADGLSSKMGDVDINTLTMEQYLALTRGNQVPGLVRPEIGNNVNFEIKSQFMRKLRENTFSSCKNDDAHEHMERVLDIGPIPEMTPTQALESIQSMTDHSQKWHDRSSIRGTSSGSSDGIAAITRTHLDKDYSLNKEVKEIEEVKYGIGRSFLNNGRSRARYRMGQLGYYTRMDNCPHFGKKKQSLEEKN</sequence>
<name>A0ABQ5IVT7_9ASTR</name>
<comment type="caution">
    <text evidence="2">The sequence shown here is derived from an EMBL/GenBank/DDBJ whole genome shotgun (WGS) entry which is preliminary data.</text>
</comment>